<dbReference type="HOGENOM" id="CLU_069366_0_0_6"/>
<feature type="domain" description="DUF4037" evidence="1">
    <location>
        <begin position="121"/>
        <end position="210"/>
    </location>
</feature>
<dbReference type="STRING" id="1445510.YC6258_00431"/>
<dbReference type="EMBL" id="CP007142">
    <property type="protein sequence ID" value="AJQ92481.1"/>
    <property type="molecule type" value="Genomic_DNA"/>
</dbReference>
<proteinExistence type="predicted"/>
<gene>
    <name evidence="2" type="ORF">YC6258_00431</name>
</gene>
<dbReference type="InterPro" id="IPR025117">
    <property type="entry name" value="DUF4037"/>
</dbReference>
<sequence length="268" mass="31479">MELLLKEIVGEYQHNTCVEGIMLGGSRSTESEDQLSDYNLYVYHHEDISVSERQQITNKFCRYMELNNQFWEVQDDGQLNDGSEIIIVYRNLIQFDRQLHDVAFRYQARLGATTAHWYNFLHAEILFDRNGRLAELQQKYSIAYPFQLQSNILQKNHALLRRQMPAYLFKIEKALVRQDRVSLNNLLSRFMASYFDIVFAVNEQLHPGDKKLVSHALRRCNHIPKNFESRLNRCFELAGGARQELLAELNLLIDELDHMIKHRASSSL</sequence>
<dbReference type="Gene3D" id="3.30.460.10">
    <property type="entry name" value="Beta Polymerase, domain 2"/>
    <property type="match status" value="1"/>
</dbReference>
<evidence type="ECO:0000313" key="3">
    <source>
        <dbReference type="Proteomes" id="UP000032266"/>
    </source>
</evidence>
<dbReference type="KEGG" id="gsn:YC6258_00431"/>
<organism evidence="2 3">
    <name type="scientific">Gynuella sunshinyii YC6258</name>
    <dbReference type="NCBI Taxonomy" id="1445510"/>
    <lineage>
        <taxon>Bacteria</taxon>
        <taxon>Pseudomonadati</taxon>
        <taxon>Pseudomonadota</taxon>
        <taxon>Gammaproteobacteria</taxon>
        <taxon>Oceanospirillales</taxon>
        <taxon>Saccharospirillaceae</taxon>
        <taxon>Gynuella</taxon>
    </lineage>
</organism>
<dbReference type="OrthoDB" id="5176171at2"/>
<dbReference type="AlphaFoldDB" id="A0A0C5VE37"/>
<dbReference type="RefSeq" id="WP_044615531.1">
    <property type="nucleotide sequence ID" value="NZ_CP007142.1"/>
</dbReference>
<dbReference type="SUPFAM" id="SSF81301">
    <property type="entry name" value="Nucleotidyltransferase"/>
    <property type="match status" value="1"/>
</dbReference>
<dbReference type="InterPro" id="IPR043519">
    <property type="entry name" value="NT_sf"/>
</dbReference>
<protein>
    <recommendedName>
        <fullName evidence="1">DUF4037 domain-containing protein</fullName>
    </recommendedName>
</protein>
<evidence type="ECO:0000313" key="2">
    <source>
        <dbReference type="EMBL" id="AJQ92481.1"/>
    </source>
</evidence>
<reference evidence="2 3" key="1">
    <citation type="submission" date="2014-01" db="EMBL/GenBank/DDBJ databases">
        <title>Full genme sequencing of cellulolytic bacterium Gynuella sunshinyii YC6258T gen. nov., sp. nov.</title>
        <authorList>
            <person name="Khan H."/>
            <person name="Chung E.J."/>
            <person name="Chung Y.R."/>
        </authorList>
    </citation>
    <scope>NUCLEOTIDE SEQUENCE [LARGE SCALE GENOMIC DNA]</scope>
    <source>
        <strain evidence="2 3">YC6258</strain>
    </source>
</reference>
<evidence type="ECO:0000259" key="1">
    <source>
        <dbReference type="Pfam" id="PF13228"/>
    </source>
</evidence>
<accession>A0A0C5VE37</accession>
<dbReference type="Proteomes" id="UP000032266">
    <property type="component" value="Chromosome"/>
</dbReference>
<keyword evidence="3" id="KW-1185">Reference proteome</keyword>
<name>A0A0C5VE37_9GAMM</name>
<dbReference type="Pfam" id="PF13228">
    <property type="entry name" value="DUF4037"/>
    <property type="match status" value="1"/>
</dbReference>